<feature type="non-terminal residue" evidence="2">
    <location>
        <position position="317"/>
    </location>
</feature>
<feature type="compositionally biased region" description="Polar residues" evidence="1">
    <location>
        <begin position="145"/>
        <end position="163"/>
    </location>
</feature>
<evidence type="ECO:0000313" key="2">
    <source>
        <dbReference type="EMBL" id="SVD01655.1"/>
    </source>
</evidence>
<dbReference type="InterPro" id="IPR027417">
    <property type="entry name" value="P-loop_NTPase"/>
</dbReference>
<accession>A0A382RWW3</accession>
<organism evidence="2">
    <name type="scientific">marine metagenome</name>
    <dbReference type="NCBI Taxonomy" id="408172"/>
    <lineage>
        <taxon>unclassified sequences</taxon>
        <taxon>metagenomes</taxon>
        <taxon>ecological metagenomes</taxon>
    </lineage>
</organism>
<dbReference type="Gene3D" id="3.40.50.300">
    <property type="entry name" value="P-loop containing nucleotide triphosphate hydrolases"/>
    <property type="match status" value="1"/>
</dbReference>
<feature type="region of interest" description="Disordered" evidence="1">
    <location>
        <begin position="142"/>
        <end position="163"/>
    </location>
</feature>
<dbReference type="SUPFAM" id="SSF52540">
    <property type="entry name" value="P-loop containing nucleoside triphosphate hydrolases"/>
    <property type="match status" value="1"/>
</dbReference>
<dbReference type="Gene3D" id="1.10.357.40">
    <property type="entry name" value="YbiA-like"/>
    <property type="match status" value="1"/>
</dbReference>
<reference evidence="2" key="1">
    <citation type="submission" date="2018-05" db="EMBL/GenBank/DDBJ databases">
        <authorList>
            <person name="Lanie J.A."/>
            <person name="Ng W.-L."/>
            <person name="Kazmierczak K.M."/>
            <person name="Andrzejewski T.M."/>
            <person name="Davidsen T.M."/>
            <person name="Wayne K.J."/>
            <person name="Tettelin H."/>
            <person name="Glass J.I."/>
            <person name="Rusch D."/>
            <person name="Podicherti R."/>
            <person name="Tsui H.-C.T."/>
            <person name="Winkler M.E."/>
        </authorList>
    </citation>
    <scope>NUCLEOTIDE SEQUENCE</scope>
</reference>
<evidence type="ECO:0008006" key="3">
    <source>
        <dbReference type="Google" id="ProtNLM"/>
    </source>
</evidence>
<proteinExistence type="predicted"/>
<protein>
    <recommendedName>
        <fullName evidence="3">UvrD-like helicase C-terminal domain-containing protein</fullName>
    </recommendedName>
</protein>
<feature type="non-terminal residue" evidence="2">
    <location>
        <position position="1"/>
    </location>
</feature>
<name>A0A382RWW3_9ZZZZ</name>
<sequence length="317" mass="35735">LGKDKQPTGETKTIITTRTMAAIHGKQSVKQRSYLQKNEKKEQVPTYSNKVLQEIFTSEPAAAYLINSHKAQGSTYHTVYVDYENIMGRKGPPDWLSKLSALYVATSRPTTRLVLVGNGQLEYGSGTTELDANIKIREDLEGVRPTSTESKGETSDTNNPFNIWSTDKKSGKLSNLANRPFTYVLPDDFPQFAGDTYQQMRGVPLPFKSVEHAYQTLKSGEFDKTIYNKAWGKNNKIRGKKARTENDWNINLMDNLIRESLATNSPEAKAALKLLEESVGRPITHVGPYKADPWTIDFPLLLTQIRKELFIDKKETD</sequence>
<dbReference type="InterPro" id="IPR037238">
    <property type="entry name" value="YbiA-like_sf"/>
</dbReference>
<dbReference type="EMBL" id="UINC01124483">
    <property type="protein sequence ID" value="SVD01655.1"/>
    <property type="molecule type" value="Genomic_DNA"/>
</dbReference>
<gene>
    <name evidence="2" type="ORF">METZ01_LOCUS354509</name>
</gene>
<dbReference type="AlphaFoldDB" id="A0A382RWW3"/>
<dbReference type="SUPFAM" id="SSF143990">
    <property type="entry name" value="YbiA-like"/>
    <property type="match status" value="1"/>
</dbReference>
<evidence type="ECO:0000256" key="1">
    <source>
        <dbReference type="SAM" id="MobiDB-lite"/>
    </source>
</evidence>